<evidence type="ECO:0000259" key="3">
    <source>
        <dbReference type="Pfam" id="PF25000"/>
    </source>
</evidence>
<dbReference type="Pfam" id="PF13424">
    <property type="entry name" value="TPR_12"/>
    <property type="match status" value="3"/>
</dbReference>
<keyword evidence="5" id="KW-1185">Reference proteome</keyword>
<dbReference type="SMART" id="SM00028">
    <property type="entry name" value="TPR"/>
    <property type="match status" value="9"/>
</dbReference>
<accession>A0A1W6SSK9</accession>
<dbReference type="AlphaFoldDB" id="A0A1W6SSK9"/>
<keyword evidence="1" id="KW-0677">Repeat</keyword>
<reference evidence="4 5" key="1">
    <citation type="journal article" date="2015" name="Int. J. Syst. Evol. Microbiol.">
        <title>Nitrosospira lacus sp. nov., a psychrotolerant, ammonia-oxidizing bacterium from sandy lake sediment.</title>
        <authorList>
            <person name="Urakawa H."/>
            <person name="Garcia J.C."/>
            <person name="Nielsen J.L."/>
            <person name="Le V.Q."/>
            <person name="Kozlowski J.A."/>
            <person name="Stein L.Y."/>
            <person name="Lim C.K."/>
            <person name="Pommerening-Roser A."/>
            <person name="Martens-Habbena W."/>
            <person name="Stahl D.A."/>
            <person name="Klotz M.G."/>
        </authorList>
    </citation>
    <scope>NUCLEOTIDE SEQUENCE [LARGE SCALE GENOMIC DNA]</scope>
    <source>
        <strain evidence="4 5">APG3</strain>
    </source>
</reference>
<feature type="domain" description="DUF7779" evidence="3">
    <location>
        <begin position="57"/>
        <end position="145"/>
    </location>
</feature>
<proteinExistence type="predicted"/>
<dbReference type="eggNOG" id="COG0457">
    <property type="taxonomic scope" value="Bacteria"/>
</dbReference>
<dbReference type="Pfam" id="PF25000">
    <property type="entry name" value="DUF7779"/>
    <property type="match status" value="1"/>
</dbReference>
<dbReference type="EMBL" id="CP021106">
    <property type="protein sequence ID" value="ARO88798.1"/>
    <property type="molecule type" value="Genomic_DNA"/>
</dbReference>
<dbReference type="PANTHER" id="PTHR45641">
    <property type="entry name" value="TETRATRICOPEPTIDE REPEAT PROTEIN (AFU_ORTHOLOGUE AFUA_6G03870)"/>
    <property type="match status" value="1"/>
</dbReference>
<protein>
    <submittedName>
        <fullName evidence="4">Tetratricopeptide repeat protein</fullName>
    </submittedName>
</protein>
<name>A0A1W6SSK9_9PROT</name>
<dbReference type="Gene3D" id="1.25.40.10">
    <property type="entry name" value="Tetratricopeptide repeat domain"/>
    <property type="match status" value="3"/>
</dbReference>
<keyword evidence="2" id="KW-0802">TPR repeat</keyword>
<evidence type="ECO:0000256" key="1">
    <source>
        <dbReference type="ARBA" id="ARBA00022737"/>
    </source>
</evidence>
<evidence type="ECO:0000256" key="2">
    <source>
        <dbReference type="ARBA" id="ARBA00022803"/>
    </source>
</evidence>
<gene>
    <name evidence="4" type="ORF">EBAPG3_014040</name>
</gene>
<sequence length="1010" mass="113061">MPRLLEQAAAYITASGWTISGYLTEFQKKHQLLLGQRPSSNRYPDKAATIWEMSFSKLENESPEAFALLNFYSFLDAGAIPASLLPSQADNLPQPLREISSEPLSFHNAIIALQKYSLIGLRSPGCYFMHRPVQAAVRDRLGEDRSRWAKIAVETVNERFTYEKDNQNTWKSSEYAPHTLRVIHHAYRRCPEALIPLADLCAKVGLFYMDRARFDDAKANLEKAIVIAEELGHLAKNSNAIAEILLSEGKLDDALYHAKWALAVDEKTRGTIHPDVARDANTIAMVLIDKCDLEGARAYADRAEDIDENNDVDKKGRPRHPSSLARDKSTIAAVLKEQGKLDDAFNYARQALKIIEEFYTRDYPAVAPIAINIAEILHAKGNLKGALTYAERAFNIYHKAYGTEDHPNVATVYTHYAGIWHGEGNLEAALTKAQRAYEIDRKVFGALHPCVARDADIIAAILKDMGKVNLPEAKKYAEMARDIDEKIYGPYHQAVATRAINIAGILHAMGKPEALDNAKQALAIDEKIYGPLHHSVAKDKDSLAAILHGTGKPADALKIAEEALAIDEKVYGDEHPSIADIKINIAGILKDGTAYGRAFHHAREALKIDERIYEADHPKLARDANAAAWILKDAKHFKKAQEFAEKALRINKSRYGITHRRVAENENLLRWIQEDKIRWETEVFNNGIWVINKQRSFIQEDPFEVLTNGKSKGMTKTLAFAKRVPDTSRFPQVLVINSSGYLRLKAGADPLPPEPPLRFGQSLVLGPAISGTSTSFKDKTLFFHPQLQCVDIDTSLLNQDGTGKMQIKITSSQLNHRPVERALTNHILDLTWTLTLEESKDLTTTLRVEGTFEFIEDVIPDSQQTEDFESVRLLQISTMFIDNDKHDVDCLRLHTDRGPVTLSYNPGLANQLLPKDPRFLDQAAPIFDSIHEDHTGLPNENTPSYRIKIDSATEPMEGSIMVRAFFKATQDTNDDNLGVWVFKKMPQTIKKGTRGNINYTLTASTTVPMT</sequence>
<dbReference type="OrthoDB" id="8556703at2"/>
<dbReference type="Proteomes" id="UP000012179">
    <property type="component" value="Chromosome"/>
</dbReference>
<evidence type="ECO:0000313" key="5">
    <source>
        <dbReference type="Proteomes" id="UP000012179"/>
    </source>
</evidence>
<dbReference type="InterPro" id="IPR011990">
    <property type="entry name" value="TPR-like_helical_dom_sf"/>
</dbReference>
<dbReference type="PANTHER" id="PTHR45641:SF19">
    <property type="entry name" value="NEPHROCYSTIN-3"/>
    <property type="match status" value="1"/>
</dbReference>
<dbReference type="KEGG" id="nlc:EBAPG3_014040"/>
<organism evidence="4 5">
    <name type="scientific">Nitrosospira lacus</name>
    <dbReference type="NCBI Taxonomy" id="1288494"/>
    <lineage>
        <taxon>Bacteria</taxon>
        <taxon>Pseudomonadati</taxon>
        <taxon>Pseudomonadota</taxon>
        <taxon>Betaproteobacteria</taxon>
        <taxon>Nitrosomonadales</taxon>
        <taxon>Nitrosomonadaceae</taxon>
        <taxon>Nitrosospira</taxon>
    </lineage>
</organism>
<dbReference type="InterPro" id="IPR019734">
    <property type="entry name" value="TPR_rpt"/>
</dbReference>
<dbReference type="SUPFAM" id="SSF48452">
    <property type="entry name" value="TPR-like"/>
    <property type="match status" value="4"/>
</dbReference>
<evidence type="ECO:0000313" key="4">
    <source>
        <dbReference type="EMBL" id="ARO88798.1"/>
    </source>
</evidence>
<dbReference type="RefSeq" id="WP_004173966.1">
    <property type="nucleotide sequence ID" value="NZ_CP021106.3"/>
</dbReference>
<dbReference type="InterPro" id="IPR056681">
    <property type="entry name" value="DUF7779"/>
</dbReference>